<evidence type="ECO:0000313" key="3">
    <source>
        <dbReference type="Proteomes" id="UP001170954"/>
    </source>
</evidence>
<organism evidence="2 3">
    <name type="scientific">Sphingobacterium hotanense</name>
    <dbReference type="NCBI Taxonomy" id="649196"/>
    <lineage>
        <taxon>Bacteria</taxon>
        <taxon>Pseudomonadati</taxon>
        <taxon>Bacteroidota</taxon>
        <taxon>Sphingobacteriia</taxon>
        <taxon>Sphingobacteriales</taxon>
        <taxon>Sphingobacteriaceae</taxon>
        <taxon>Sphingobacterium</taxon>
    </lineage>
</organism>
<name>A0ABT7NNZ1_9SPHI</name>
<keyword evidence="3" id="KW-1185">Reference proteome</keyword>
<proteinExistence type="predicted"/>
<evidence type="ECO:0000256" key="1">
    <source>
        <dbReference type="SAM" id="MobiDB-lite"/>
    </source>
</evidence>
<reference evidence="2" key="2">
    <citation type="journal article" date="2022" name="Sci. Total Environ.">
        <title>Prevalence, transmission, and molecular epidemiology of tet(X)-positive bacteria among humans, animals, and environmental niches in China: An epidemiological, and genomic-based study.</title>
        <authorList>
            <person name="Dong N."/>
            <person name="Zeng Y."/>
            <person name="Cai C."/>
            <person name="Sun C."/>
            <person name="Lu J."/>
            <person name="Liu C."/>
            <person name="Zhou H."/>
            <person name="Sun Q."/>
            <person name="Shu L."/>
            <person name="Wang H."/>
            <person name="Wang Y."/>
            <person name="Wang S."/>
            <person name="Wu C."/>
            <person name="Chan E.W."/>
            <person name="Chen G."/>
            <person name="Shen Z."/>
            <person name="Chen S."/>
            <person name="Zhang R."/>
        </authorList>
    </citation>
    <scope>NUCLEOTIDE SEQUENCE</scope>
    <source>
        <strain evidence="2">R1692</strain>
    </source>
</reference>
<protein>
    <submittedName>
        <fullName evidence="2">Uncharacterized protein</fullName>
    </submittedName>
</protein>
<gene>
    <name evidence="2" type="ORF">HX018_12090</name>
</gene>
<evidence type="ECO:0000313" key="2">
    <source>
        <dbReference type="EMBL" id="MDM1048974.1"/>
    </source>
</evidence>
<dbReference type="Proteomes" id="UP001170954">
    <property type="component" value="Unassembled WGS sequence"/>
</dbReference>
<reference evidence="2" key="1">
    <citation type="submission" date="2020-06" db="EMBL/GenBank/DDBJ databases">
        <authorList>
            <person name="Dong N."/>
        </authorList>
    </citation>
    <scope>NUCLEOTIDE SEQUENCE</scope>
    <source>
        <strain evidence="2">R1692</strain>
    </source>
</reference>
<accession>A0ABT7NNZ1</accession>
<dbReference type="RefSeq" id="WP_286651595.1">
    <property type="nucleotide sequence ID" value="NZ_JACAGK010000034.1"/>
</dbReference>
<sequence length="111" mass="12184">MERDAIQRGTQCNRAPARGKERGGKPCSVFFAKNSAPECSMVFFKSTKSGSYSSLTKKAKPLKTAYIGSGLKKLRGCATVTVVVCSSFFTLLEFESEEIEPQSSQNRQNCE</sequence>
<feature type="region of interest" description="Disordered" evidence="1">
    <location>
        <begin position="1"/>
        <end position="25"/>
    </location>
</feature>
<comment type="caution">
    <text evidence="2">The sequence shown here is derived from an EMBL/GenBank/DDBJ whole genome shotgun (WGS) entry which is preliminary data.</text>
</comment>
<dbReference type="EMBL" id="JACAGK010000034">
    <property type="protein sequence ID" value="MDM1048974.1"/>
    <property type="molecule type" value="Genomic_DNA"/>
</dbReference>